<keyword evidence="2" id="KW-1185">Reference proteome</keyword>
<accession>A0A3P8J6A3</accession>
<evidence type="ECO:0000313" key="1">
    <source>
        <dbReference type="EMBL" id="VDP62256.1"/>
    </source>
</evidence>
<name>A0A183GX31_HELPZ</name>
<reference evidence="3" key="2">
    <citation type="submission" date="2019-09" db="UniProtKB">
        <authorList>
            <consortium name="WormBaseParasite"/>
        </authorList>
    </citation>
    <scope>IDENTIFICATION</scope>
</reference>
<proteinExistence type="predicted"/>
<dbReference type="WBParaSite" id="HPBE_0002725101-mRNA-1">
    <property type="protein sequence ID" value="HPBE_0002725101-mRNA-1"/>
    <property type="gene ID" value="HPBE_0002725101"/>
</dbReference>
<sequence>MRPEVLRIRLFDQIEAIPPAKDTPMSQRTTLCTIKALWLQLEKLGEQPGATGMILTIRSKFPHRTNDKVDDLKAGAENWCQDDRIGKHHRPYMHSLSNTGIVHALLGEPILGAHHLGATASTGKVTPQEMTARLIEVVVPSVCGVDTIQTNAPNQLTHAPEERSSIVMDSAGDASKKAIAVDTAKRLRVQIVVMVTTKLCALNNIKDVVQIGRINLGVIVSTGLDHHVIVRPAQNPETHQGVAHVHPAGRVGVQLQKESAPGHAKAHPIP</sequence>
<gene>
    <name evidence="1" type="ORF">HPBE_LOCUS27250</name>
</gene>
<accession>A0A183GX31</accession>
<dbReference type="OrthoDB" id="7444419at2759"/>
<evidence type="ECO:0000313" key="3">
    <source>
        <dbReference type="WBParaSite" id="HPBE_0002725101-mRNA-1"/>
    </source>
</evidence>
<dbReference type="Proteomes" id="UP000050761">
    <property type="component" value="Unassembled WGS sequence"/>
</dbReference>
<organism evidence="2 3">
    <name type="scientific">Heligmosomoides polygyrus</name>
    <name type="common">Parasitic roundworm</name>
    <dbReference type="NCBI Taxonomy" id="6339"/>
    <lineage>
        <taxon>Eukaryota</taxon>
        <taxon>Metazoa</taxon>
        <taxon>Ecdysozoa</taxon>
        <taxon>Nematoda</taxon>
        <taxon>Chromadorea</taxon>
        <taxon>Rhabditida</taxon>
        <taxon>Rhabditina</taxon>
        <taxon>Rhabditomorpha</taxon>
        <taxon>Strongyloidea</taxon>
        <taxon>Heligmosomidae</taxon>
        <taxon>Heligmosomoides</taxon>
    </lineage>
</organism>
<evidence type="ECO:0000313" key="2">
    <source>
        <dbReference type="Proteomes" id="UP000050761"/>
    </source>
</evidence>
<reference evidence="1 2" key="1">
    <citation type="submission" date="2018-11" db="EMBL/GenBank/DDBJ databases">
        <authorList>
            <consortium name="Pathogen Informatics"/>
        </authorList>
    </citation>
    <scope>NUCLEOTIDE SEQUENCE [LARGE SCALE GENOMIC DNA]</scope>
</reference>
<dbReference type="AlphaFoldDB" id="A0A183GX31"/>
<dbReference type="EMBL" id="UZAH01042711">
    <property type="protein sequence ID" value="VDP62256.1"/>
    <property type="molecule type" value="Genomic_DNA"/>
</dbReference>
<protein>
    <submittedName>
        <fullName evidence="3">Integrase catalytic domain-containing protein</fullName>
    </submittedName>
</protein>